<dbReference type="GO" id="GO:0016020">
    <property type="term" value="C:membrane"/>
    <property type="evidence" value="ECO:0007669"/>
    <property type="project" value="UniProtKB-SubCell"/>
</dbReference>
<gene>
    <name evidence="8" type="ORF">SZN_36082</name>
</gene>
<keyword evidence="9" id="KW-1185">Reference proteome</keyword>
<dbReference type="PROSITE" id="PS50801">
    <property type="entry name" value="STAS"/>
    <property type="match status" value="1"/>
</dbReference>
<dbReference type="NCBIfam" id="TIGR00815">
    <property type="entry name" value="sulP"/>
    <property type="match status" value="1"/>
</dbReference>
<dbReference type="InterPro" id="IPR002645">
    <property type="entry name" value="STAS_dom"/>
</dbReference>
<evidence type="ECO:0000256" key="1">
    <source>
        <dbReference type="ARBA" id="ARBA00004141"/>
    </source>
</evidence>
<name>G2GNW1_9ACTN</name>
<evidence type="ECO:0000256" key="4">
    <source>
        <dbReference type="ARBA" id="ARBA00023136"/>
    </source>
</evidence>
<dbReference type="InterPro" id="IPR011547">
    <property type="entry name" value="SLC26A/SulP_dom"/>
</dbReference>
<feature type="transmembrane region" description="Helical" evidence="6">
    <location>
        <begin position="377"/>
        <end position="395"/>
    </location>
</feature>
<dbReference type="EMBL" id="AGBF01000321">
    <property type="protein sequence ID" value="EGX54804.1"/>
    <property type="molecule type" value="Genomic_DNA"/>
</dbReference>
<dbReference type="InterPro" id="IPR036513">
    <property type="entry name" value="STAS_dom_sf"/>
</dbReference>
<feature type="region of interest" description="Disordered" evidence="5">
    <location>
        <begin position="1"/>
        <end position="22"/>
    </location>
</feature>
<feature type="transmembrane region" description="Helical" evidence="6">
    <location>
        <begin position="150"/>
        <end position="169"/>
    </location>
</feature>
<organism evidence="8 9">
    <name type="scientific">Streptomyces zinciresistens K42</name>
    <dbReference type="NCBI Taxonomy" id="700597"/>
    <lineage>
        <taxon>Bacteria</taxon>
        <taxon>Bacillati</taxon>
        <taxon>Actinomycetota</taxon>
        <taxon>Actinomycetes</taxon>
        <taxon>Kitasatosporales</taxon>
        <taxon>Streptomycetaceae</taxon>
        <taxon>Streptomyces</taxon>
    </lineage>
</organism>
<feature type="transmembrane region" description="Helical" evidence="6">
    <location>
        <begin position="46"/>
        <end position="66"/>
    </location>
</feature>
<feature type="transmembrane region" description="Helical" evidence="6">
    <location>
        <begin position="228"/>
        <end position="249"/>
    </location>
</feature>
<dbReference type="GO" id="GO:0055085">
    <property type="term" value="P:transmembrane transport"/>
    <property type="evidence" value="ECO:0007669"/>
    <property type="project" value="InterPro"/>
</dbReference>
<evidence type="ECO:0000256" key="6">
    <source>
        <dbReference type="SAM" id="Phobius"/>
    </source>
</evidence>
<accession>G2GNW1</accession>
<reference evidence="8 9" key="1">
    <citation type="submission" date="2011-08" db="EMBL/GenBank/DDBJ databases">
        <authorList>
            <person name="Lin Y."/>
            <person name="Hao X."/>
            <person name="Johnstone L."/>
            <person name="Miller S.J."/>
            <person name="Wei G."/>
            <person name="Rensing C."/>
        </authorList>
    </citation>
    <scope>NUCLEOTIDE SEQUENCE [LARGE SCALE GENOMIC DNA]</scope>
    <source>
        <strain evidence="8 9">K42</strain>
    </source>
</reference>
<feature type="transmembrane region" description="Helical" evidence="6">
    <location>
        <begin position="407"/>
        <end position="435"/>
    </location>
</feature>
<feature type="transmembrane region" description="Helical" evidence="6">
    <location>
        <begin position="351"/>
        <end position="371"/>
    </location>
</feature>
<comment type="subcellular location">
    <subcellularLocation>
        <location evidence="1">Membrane</location>
        <topology evidence="1">Multi-pass membrane protein</topology>
    </subcellularLocation>
</comment>
<dbReference type="Proteomes" id="UP000004217">
    <property type="component" value="Unassembled WGS sequence"/>
</dbReference>
<dbReference type="Pfam" id="PF00916">
    <property type="entry name" value="Sulfate_transp"/>
    <property type="match status" value="1"/>
</dbReference>
<feature type="transmembrane region" description="Helical" evidence="6">
    <location>
        <begin position="100"/>
        <end position="117"/>
    </location>
</feature>
<evidence type="ECO:0000259" key="7">
    <source>
        <dbReference type="PROSITE" id="PS50801"/>
    </source>
</evidence>
<dbReference type="Pfam" id="PF01740">
    <property type="entry name" value="STAS"/>
    <property type="match status" value="1"/>
</dbReference>
<keyword evidence="2 6" id="KW-0812">Transmembrane</keyword>
<dbReference type="CDD" id="cd07042">
    <property type="entry name" value="STAS_SulP_like_sulfate_transporter"/>
    <property type="match status" value="1"/>
</dbReference>
<evidence type="ECO:0000256" key="2">
    <source>
        <dbReference type="ARBA" id="ARBA00022692"/>
    </source>
</evidence>
<protein>
    <submittedName>
        <fullName evidence="8">Sulfate ABC transporter transmembrane protein</fullName>
    </submittedName>
</protein>
<evidence type="ECO:0000313" key="8">
    <source>
        <dbReference type="EMBL" id="EGX54804.1"/>
    </source>
</evidence>
<feature type="transmembrane region" description="Helical" evidence="6">
    <location>
        <begin position="269"/>
        <end position="290"/>
    </location>
</feature>
<dbReference type="InterPro" id="IPR001902">
    <property type="entry name" value="SLC26A/SulP_fam"/>
</dbReference>
<feature type="transmembrane region" description="Helical" evidence="6">
    <location>
        <begin position="72"/>
        <end position="88"/>
    </location>
</feature>
<comment type="caution">
    <text evidence="8">The sequence shown here is derived from an EMBL/GenBank/DDBJ whole genome shotgun (WGS) entry which is preliminary data.</text>
</comment>
<evidence type="ECO:0000256" key="5">
    <source>
        <dbReference type="SAM" id="MobiDB-lite"/>
    </source>
</evidence>
<dbReference type="PATRIC" id="fig|700597.3.peg.7020"/>
<dbReference type="Gene3D" id="3.30.750.24">
    <property type="entry name" value="STAS domain"/>
    <property type="match status" value="1"/>
</dbReference>
<keyword evidence="3 6" id="KW-1133">Transmembrane helix</keyword>
<dbReference type="SUPFAM" id="SSF52091">
    <property type="entry name" value="SpoIIaa-like"/>
    <property type="match status" value="1"/>
</dbReference>
<evidence type="ECO:0000313" key="9">
    <source>
        <dbReference type="Proteomes" id="UP000004217"/>
    </source>
</evidence>
<evidence type="ECO:0000256" key="3">
    <source>
        <dbReference type="ARBA" id="ARBA00022989"/>
    </source>
</evidence>
<dbReference type="AlphaFoldDB" id="G2GNW1"/>
<sequence>MLGAVTGEKGGPMEQDGRGRVPRRGRLLPGAVVLLGYRRSWLRGDLVAGVTVAAYLVPQVMAYAGVAGLPPVAGLWAILPALALYALFGSSRLLSVGPESTTALMTATVVGPLAAAGPARHATLALTLAVTVGLLCLVAWALRLGFVADLLSRPVLIGYMAGVALIMMADQLPKLTGVGTAETRFFPQVWSFAGDLADADPATVLLSAGSLVLLFLVARSAPAVPGPLLAVVLATVAVVALGLDARHGVEVIGEIPSGLPAPARPDWTAVPGLVLPALGVLLVAYTDVILTARAFTGGARDAGTGPRLDADQEFLALGAANLGAGVLHGFPVSSSASRTALADSSGARSQAYSLVAGAVVLAVLLFLGPLLARTPSAVLGALVVYAAVRMIDLAGFRRLKSFRRRELLLAAGCLAGVLALDILYGVLVAVGLSVAELLTRVARPHDAVLGVVPGVAGMHDVADYPAARTVPGLLVYRYDSPLFFANAEDFRRRALAAVDAHRGPVRWFVLNAEANVEVDITALDALDELRRELGRRGVVFALARVKQDLLADLRAYGLADAVGADLIFPTLPTAVAAYRARVGEP</sequence>
<dbReference type="PANTHER" id="PTHR11814">
    <property type="entry name" value="SULFATE TRANSPORTER"/>
    <property type="match status" value="1"/>
</dbReference>
<feature type="transmembrane region" description="Helical" evidence="6">
    <location>
        <begin position="123"/>
        <end position="143"/>
    </location>
</feature>
<proteinExistence type="predicted"/>
<keyword evidence="4 6" id="KW-0472">Membrane</keyword>
<feature type="domain" description="STAS" evidence="7">
    <location>
        <begin position="463"/>
        <end position="578"/>
    </location>
</feature>